<dbReference type="GO" id="GO:0016020">
    <property type="term" value="C:membrane"/>
    <property type="evidence" value="ECO:0007669"/>
    <property type="project" value="GOC"/>
</dbReference>
<dbReference type="Pfam" id="PF19280">
    <property type="entry name" value="CERK_C"/>
    <property type="match status" value="1"/>
</dbReference>
<dbReference type="SMART" id="SM00046">
    <property type="entry name" value="DAGKc"/>
    <property type="match status" value="1"/>
</dbReference>
<dbReference type="InterPro" id="IPR050187">
    <property type="entry name" value="Lipid_Phosphate_FormReg"/>
</dbReference>
<proteinExistence type="predicted"/>
<dbReference type="SUPFAM" id="SSF111331">
    <property type="entry name" value="NAD kinase/diacylglycerol kinase-like"/>
    <property type="match status" value="1"/>
</dbReference>
<reference evidence="2 3" key="1">
    <citation type="journal article" date="2022" name="Nat. Ecol. Evol.">
        <title>A masculinizing supergene underlies an exaggerated male reproductive morph in a spider.</title>
        <authorList>
            <person name="Hendrickx F."/>
            <person name="De Corte Z."/>
            <person name="Sonet G."/>
            <person name="Van Belleghem S.M."/>
            <person name="Kostlbacher S."/>
            <person name="Vangestel C."/>
        </authorList>
    </citation>
    <scope>NUCLEOTIDE SEQUENCE [LARGE SCALE GENOMIC DNA]</scope>
    <source>
        <strain evidence="2">W744_W776</strain>
    </source>
</reference>
<dbReference type="InterPro" id="IPR045363">
    <property type="entry name" value="CERK_C"/>
</dbReference>
<dbReference type="Gene3D" id="3.40.50.10330">
    <property type="entry name" value="Probable inorganic polyphosphate/atp-NAD kinase, domain 1"/>
    <property type="match status" value="1"/>
</dbReference>
<feature type="domain" description="DAGKc" evidence="1">
    <location>
        <begin position="135"/>
        <end position="285"/>
    </location>
</feature>
<dbReference type="PANTHER" id="PTHR12358:SF111">
    <property type="entry name" value="CERAMIDE KINASE, ISOFORM A"/>
    <property type="match status" value="1"/>
</dbReference>
<dbReference type="GO" id="GO:0001729">
    <property type="term" value="F:ceramide kinase activity"/>
    <property type="evidence" value="ECO:0007669"/>
    <property type="project" value="TreeGrafter"/>
</dbReference>
<dbReference type="PROSITE" id="PS50146">
    <property type="entry name" value="DAGK"/>
    <property type="match status" value="1"/>
</dbReference>
<organism evidence="2 3">
    <name type="scientific">Oedothorax gibbosus</name>
    <dbReference type="NCBI Taxonomy" id="931172"/>
    <lineage>
        <taxon>Eukaryota</taxon>
        <taxon>Metazoa</taxon>
        <taxon>Ecdysozoa</taxon>
        <taxon>Arthropoda</taxon>
        <taxon>Chelicerata</taxon>
        <taxon>Arachnida</taxon>
        <taxon>Araneae</taxon>
        <taxon>Araneomorphae</taxon>
        <taxon>Entelegynae</taxon>
        <taxon>Araneoidea</taxon>
        <taxon>Linyphiidae</taxon>
        <taxon>Erigoninae</taxon>
        <taxon>Oedothorax</taxon>
    </lineage>
</organism>
<dbReference type="InterPro" id="IPR017438">
    <property type="entry name" value="ATP-NAD_kinase_N"/>
</dbReference>
<name>A0AAV6UG60_9ARAC</name>
<evidence type="ECO:0000313" key="3">
    <source>
        <dbReference type="Proteomes" id="UP000827092"/>
    </source>
</evidence>
<keyword evidence="3" id="KW-1185">Reference proteome</keyword>
<evidence type="ECO:0000259" key="1">
    <source>
        <dbReference type="PROSITE" id="PS50146"/>
    </source>
</evidence>
<dbReference type="Gene3D" id="2.60.200.40">
    <property type="match status" value="1"/>
</dbReference>
<dbReference type="AlphaFoldDB" id="A0AAV6UG60"/>
<dbReference type="EMBL" id="JAFNEN010000433">
    <property type="protein sequence ID" value="KAG8183096.1"/>
    <property type="molecule type" value="Genomic_DNA"/>
</dbReference>
<accession>A0AAV6UG60</accession>
<evidence type="ECO:0000313" key="2">
    <source>
        <dbReference type="EMBL" id="KAG8183096.1"/>
    </source>
</evidence>
<dbReference type="InterPro" id="IPR001206">
    <property type="entry name" value="Diacylglycerol_kinase_cat_dom"/>
</dbReference>
<dbReference type="Proteomes" id="UP000827092">
    <property type="component" value="Unassembled WGS sequence"/>
</dbReference>
<dbReference type="InterPro" id="IPR016064">
    <property type="entry name" value="NAD/diacylglycerol_kinase_sf"/>
</dbReference>
<protein>
    <recommendedName>
        <fullName evidence="1">DAGKc domain-containing protein</fullName>
    </recommendedName>
</protein>
<sequence length="537" mass="60537">MASDHSNFVLSGIFSLKNDRINLILTKESIFWEVENVPKSQTIIPLSNLITATPCDCPEAKRPKLRCYHCRTLELPNGPDIQSMLPPQSKFMRLHYAVPHRKHQWRLKSSVFRPTEGTVLKKWIDHIQDTLSELNRPKLLLVFINPYGGKKKAVKIYEKTVLPILHLAKVEAHAIVTRRANHAKEIIEVLDIHKYDGIVCVGGDGMFSEVLNSVLLKCQKNKSIDVNDMYNPLVTPKIPLGIIPAGSTNAAVNCITGSSEALSATLLVVLGTYTGIDVCGVYSAGRFLRYAVTFVSYGYFGDVIRDSEKLRWMGPKRYDFSGFKKIMRRKLYEGELQLQVDIPTNSSWKTGRCTVNCDTCLKATQPTSSESLDAVKKIKWLSVRGKFMAVNSAVVSCACRMTPKGISPSQHLGNGYCDVIVVSSCSRLDYINYLLRTSLHHKDPFDLSFVQVYRVREFRFNPYLTEDKTPAVGCAGTQENWQELSTSIWNCDGEMINEPAIAAKVHCQLINVFGRGYENRKTKSLWSQCFPFFKKST</sequence>
<comment type="caution">
    <text evidence="2">The sequence shown here is derived from an EMBL/GenBank/DDBJ whole genome shotgun (WGS) entry which is preliminary data.</text>
</comment>
<dbReference type="GO" id="GO:0006672">
    <property type="term" value="P:ceramide metabolic process"/>
    <property type="evidence" value="ECO:0007669"/>
    <property type="project" value="TreeGrafter"/>
</dbReference>
<dbReference type="Pfam" id="PF00781">
    <property type="entry name" value="DAGK_cat"/>
    <property type="match status" value="1"/>
</dbReference>
<dbReference type="PANTHER" id="PTHR12358">
    <property type="entry name" value="SPHINGOSINE KINASE"/>
    <property type="match status" value="1"/>
</dbReference>
<gene>
    <name evidence="2" type="ORF">JTE90_010919</name>
</gene>